<sequence length="111" mass="12104">MATVTTAGVKCVAKRAKTFGSILPPSLFDSTIGTSPTPSWLRFQGSFRGGHIHCKACSYLLIQNSIRSYSTGKEHRIHSYIKCNSKNVVYVAGCSICRKQYVGHTTTPPPP</sequence>
<accession>A0AAV7ACZ9</accession>
<dbReference type="Proteomes" id="UP000824782">
    <property type="component" value="Unassembled WGS sequence"/>
</dbReference>
<organism evidence="1 2">
    <name type="scientific">Engystomops pustulosus</name>
    <name type="common">Tungara frog</name>
    <name type="synonym">Physalaemus pustulosus</name>
    <dbReference type="NCBI Taxonomy" id="76066"/>
    <lineage>
        <taxon>Eukaryota</taxon>
        <taxon>Metazoa</taxon>
        <taxon>Chordata</taxon>
        <taxon>Craniata</taxon>
        <taxon>Vertebrata</taxon>
        <taxon>Euteleostomi</taxon>
        <taxon>Amphibia</taxon>
        <taxon>Batrachia</taxon>
        <taxon>Anura</taxon>
        <taxon>Neobatrachia</taxon>
        <taxon>Hyloidea</taxon>
        <taxon>Leptodactylidae</taxon>
        <taxon>Leiuperinae</taxon>
        <taxon>Engystomops</taxon>
    </lineage>
</organism>
<proteinExistence type="predicted"/>
<dbReference type="EMBL" id="WNYA01000008">
    <property type="protein sequence ID" value="KAG8558700.1"/>
    <property type="molecule type" value="Genomic_DNA"/>
</dbReference>
<evidence type="ECO:0000313" key="2">
    <source>
        <dbReference type="Proteomes" id="UP000824782"/>
    </source>
</evidence>
<protein>
    <submittedName>
        <fullName evidence="1">Uncharacterized protein</fullName>
    </submittedName>
</protein>
<evidence type="ECO:0000313" key="1">
    <source>
        <dbReference type="EMBL" id="KAG8558700.1"/>
    </source>
</evidence>
<keyword evidence="2" id="KW-1185">Reference proteome</keyword>
<comment type="caution">
    <text evidence="1">The sequence shown here is derived from an EMBL/GenBank/DDBJ whole genome shotgun (WGS) entry which is preliminary data.</text>
</comment>
<reference evidence="1" key="1">
    <citation type="thesis" date="2020" institute="ProQuest LLC" country="789 East Eisenhower Parkway, Ann Arbor, MI, USA">
        <title>Comparative Genomics and Chromosome Evolution.</title>
        <authorList>
            <person name="Mudd A.B."/>
        </authorList>
    </citation>
    <scope>NUCLEOTIDE SEQUENCE</scope>
    <source>
        <strain evidence="1">237g6f4</strain>
        <tissue evidence="1">Blood</tissue>
    </source>
</reference>
<gene>
    <name evidence="1" type="ORF">GDO81_017112</name>
</gene>
<dbReference type="AlphaFoldDB" id="A0AAV7ACZ9"/>
<name>A0AAV7ACZ9_ENGPU</name>